<organism evidence="3 4">
    <name type="scientific">Ditylenchus destructor</name>
    <dbReference type="NCBI Taxonomy" id="166010"/>
    <lineage>
        <taxon>Eukaryota</taxon>
        <taxon>Metazoa</taxon>
        <taxon>Ecdysozoa</taxon>
        <taxon>Nematoda</taxon>
        <taxon>Chromadorea</taxon>
        <taxon>Rhabditida</taxon>
        <taxon>Tylenchina</taxon>
        <taxon>Tylenchomorpha</taxon>
        <taxon>Sphaerularioidea</taxon>
        <taxon>Anguinidae</taxon>
        <taxon>Anguininae</taxon>
        <taxon>Ditylenchus</taxon>
    </lineage>
</organism>
<feature type="region of interest" description="Disordered" evidence="1">
    <location>
        <begin position="26"/>
        <end position="46"/>
    </location>
</feature>
<dbReference type="InterPro" id="IPR052823">
    <property type="entry name" value="SXP/RAL-2_related"/>
</dbReference>
<accession>A0AAD4R0U9</accession>
<dbReference type="EMBL" id="JAKKPZ010000013">
    <property type="protein sequence ID" value="KAI1714439.1"/>
    <property type="molecule type" value="Genomic_DNA"/>
</dbReference>
<protein>
    <recommendedName>
        <fullName evidence="5">SXP/RAL-2 family protein Ani s 5-like cation-binding domain-containing protein</fullName>
    </recommendedName>
</protein>
<evidence type="ECO:0000313" key="4">
    <source>
        <dbReference type="Proteomes" id="UP001201812"/>
    </source>
</evidence>
<evidence type="ECO:0000256" key="2">
    <source>
        <dbReference type="SAM" id="SignalP"/>
    </source>
</evidence>
<comment type="caution">
    <text evidence="3">The sequence shown here is derived from an EMBL/GenBank/DDBJ whole genome shotgun (WGS) entry which is preliminary data.</text>
</comment>
<dbReference type="Proteomes" id="UP001201812">
    <property type="component" value="Unassembled WGS sequence"/>
</dbReference>
<evidence type="ECO:0000313" key="3">
    <source>
        <dbReference type="EMBL" id="KAI1714439.1"/>
    </source>
</evidence>
<feature type="region of interest" description="Disordered" evidence="1">
    <location>
        <begin position="216"/>
        <end position="245"/>
    </location>
</feature>
<sequence length="287" mass="29863">MARYSQSLATLSFVALCILCCSARPHGSNEQQDGPQNMVGGGGGPMMGGPMMSAMAKNPFLNDLDNSQRADFLAIKLNTTLTKGQIMSAVNNWLQSQSANTQSDYATWQANVTQWKTDMINKLKSNLSPEAQALIEKIQGIMEDQGNTYKDTCHEVIQAVNDTTSSVKDEIKAAAKANFGDMMKGKMGGNGNSNVNAQVSGSVQGQAGGVVGSASVQGGPGGRGMGGPMGGPPGMGMPGMGQGGDPCEMMEDMVEHMGKMASMMHSVPDSDDALEMQQPAAAVAPSS</sequence>
<dbReference type="PANTHER" id="PTHR21593:SF36">
    <property type="entry name" value="DUF148 DOMAIN-CONTAINING PROTEIN-RELATED"/>
    <property type="match status" value="1"/>
</dbReference>
<reference evidence="3" key="1">
    <citation type="submission" date="2022-01" db="EMBL/GenBank/DDBJ databases">
        <title>Genome Sequence Resource for Two Populations of Ditylenchus destructor, the Migratory Endoparasitic Phytonematode.</title>
        <authorList>
            <person name="Zhang H."/>
            <person name="Lin R."/>
            <person name="Xie B."/>
        </authorList>
    </citation>
    <scope>NUCLEOTIDE SEQUENCE</scope>
    <source>
        <strain evidence="3">BazhouSP</strain>
    </source>
</reference>
<gene>
    <name evidence="3" type="ORF">DdX_08534</name>
</gene>
<name>A0AAD4R0U9_9BILA</name>
<keyword evidence="2" id="KW-0732">Signal</keyword>
<feature type="compositionally biased region" description="Gly residues" evidence="1">
    <location>
        <begin position="218"/>
        <end position="244"/>
    </location>
</feature>
<feature type="region of interest" description="Disordered" evidence="1">
    <location>
        <begin position="268"/>
        <end position="287"/>
    </location>
</feature>
<evidence type="ECO:0008006" key="5">
    <source>
        <dbReference type="Google" id="ProtNLM"/>
    </source>
</evidence>
<evidence type="ECO:0000256" key="1">
    <source>
        <dbReference type="SAM" id="MobiDB-lite"/>
    </source>
</evidence>
<keyword evidence="4" id="KW-1185">Reference proteome</keyword>
<dbReference type="PANTHER" id="PTHR21593">
    <property type="entry name" value="PRION-LIKE- Q/N-RICH -DOMAIN-BEARING PROTEIN PROTEIN"/>
    <property type="match status" value="1"/>
</dbReference>
<dbReference type="AlphaFoldDB" id="A0AAD4R0U9"/>
<feature type="signal peptide" evidence="2">
    <location>
        <begin position="1"/>
        <end position="23"/>
    </location>
</feature>
<feature type="chain" id="PRO_5042066010" description="SXP/RAL-2 family protein Ani s 5-like cation-binding domain-containing protein" evidence="2">
    <location>
        <begin position="24"/>
        <end position="287"/>
    </location>
</feature>
<proteinExistence type="predicted"/>